<sequence length="122" mass="12995">MKSLLKKSFASLGITAILLGTVSSVSFASIDWNSTATWFGSGARANINAVTKQTNEPYYYKMTVSARTNDGSSGYNEKDPAKSTDSVSVNFLTGGAISSGTSTHEWVMVGDSAYVSKNLDFK</sequence>
<dbReference type="EMBL" id="QEVW01000001">
    <property type="protein sequence ID" value="RAW19308.1"/>
    <property type="molecule type" value="Genomic_DNA"/>
</dbReference>
<accession>A0A329R830</accession>
<evidence type="ECO:0000313" key="2">
    <source>
        <dbReference type="EMBL" id="RAW19308.1"/>
    </source>
</evidence>
<gene>
    <name evidence="2" type="ORF">DC345_00530</name>
</gene>
<evidence type="ECO:0000256" key="1">
    <source>
        <dbReference type="SAM" id="SignalP"/>
    </source>
</evidence>
<name>A0A329R830_9BACL</name>
<dbReference type="AlphaFoldDB" id="A0A329R830"/>
<proteinExistence type="predicted"/>
<keyword evidence="1" id="KW-0732">Signal</keyword>
<evidence type="ECO:0008006" key="4">
    <source>
        <dbReference type="Google" id="ProtNLM"/>
    </source>
</evidence>
<comment type="caution">
    <text evidence="2">The sequence shown here is derived from an EMBL/GenBank/DDBJ whole genome shotgun (WGS) entry which is preliminary data.</text>
</comment>
<dbReference type="RefSeq" id="WP_113051449.1">
    <property type="nucleotide sequence ID" value="NZ_QEVW01000001.1"/>
</dbReference>
<dbReference type="Proteomes" id="UP000250642">
    <property type="component" value="Unassembled WGS sequence"/>
</dbReference>
<evidence type="ECO:0000313" key="3">
    <source>
        <dbReference type="Proteomes" id="UP000250642"/>
    </source>
</evidence>
<feature type="signal peptide" evidence="1">
    <location>
        <begin position="1"/>
        <end position="28"/>
    </location>
</feature>
<reference evidence="2 3" key="1">
    <citation type="submission" date="2018-04" db="EMBL/GenBank/DDBJ databases">
        <title>Paenibacillus taichungensis Genome sequencing and assembly.</title>
        <authorList>
            <person name="Xu J."/>
            <person name="Rensing C."/>
            <person name="Mazhar H.S."/>
        </authorList>
    </citation>
    <scope>NUCLEOTIDE SEQUENCE [LARGE SCALE GENOMIC DNA]</scope>
    <source>
        <strain evidence="2 3">NC1</strain>
    </source>
</reference>
<protein>
    <recommendedName>
        <fullName evidence="4">Group-specific protein</fullName>
    </recommendedName>
</protein>
<feature type="chain" id="PRO_5016467382" description="Group-specific protein" evidence="1">
    <location>
        <begin position="29"/>
        <end position="122"/>
    </location>
</feature>
<organism evidence="2 3">
    <name type="scientific">Paenibacillus taichungensis</name>
    <dbReference type="NCBI Taxonomy" id="484184"/>
    <lineage>
        <taxon>Bacteria</taxon>
        <taxon>Bacillati</taxon>
        <taxon>Bacillota</taxon>
        <taxon>Bacilli</taxon>
        <taxon>Bacillales</taxon>
        <taxon>Paenibacillaceae</taxon>
        <taxon>Paenibacillus</taxon>
    </lineage>
</organism>